<comment type="catalytic activity">
    <reaction evidence="3 4">
        <text>5-carboxyamino-1-(5-phospho-D-ribosyl)imidazole + H(+) = 5-amino-1-(5-phospho-D-ribosyl)imidazole-4-carboxylate</text>
        <dbReference type="Rhea" id="RHEA:13193"/>
        <dbReference type="ChEBI" id="CHEBI:15378"/>
        <dbReference type="ChEBI" id="CHEBI:58730"/>
        <dbReference type="ChEBI" id="CHEBI:77657"/>
        <dbReference type="EC" id="5.4.99.18"/>
    </reaction>
</comment>
<dbReference type="EMBL" id="UGHV01000001">
    <property type="protein sequence ID" value="STO97635.1"/>
    <property type="molecule type" value="Genomic_DNA"/>
</dbReference>
<evidence type="ECO:0000259" key="6">
    <source>
        <dbReference type="SMART" id="SM01001"/>
    </source>
</evidence>
<reference evidence="7 8" key="1">
    <citation type="submission" date="2018-06" db="EMBL/GenBank/DDBJ databases">
        <authorList>
            <consortium name="Pathogen Informatics"/>
            <person name="Doyle S."/>
        </authorList>
    </citation>
    <scope>NUCLEOTIDE SEQUENCE [LARGE SCALE GENOMIC DNA]</scope>
    <source>
        <strain evidence="7 8">NCTC12410</strain>
    </source>
</reference>
<evidence type="ECO:0000256" key="1">
    <source>
        <dbReference type="ARBA" id="ARBA00022755"/>
    </source>
</evidence>
<evidence type="ECO:0000256" key="5">
    <source>
        <dbReference type="PIRSR" id="PIRSR001338-1"/>
    </source>
</evidence>
<evidence type="ECO:0000313" key="8">
    <source>
        <dbReference type="Proteomes" id="UP000254841"/>
    </source>
</evidence>
<dbReference type="EC" id="5.4.99.18" evidence="3 4"/>
<dbReference type="GO" id="GO:0006189">
    <property type="term" value="P:'de novo' IMP biosynthetic process"/>
    <property type="evidence" value="ECO:0007669"/>
    <property type="project" value="UniProtKB-UniRule"/>
</dbReference>
<name>A0A377J5R0_9HELI</name>
<comment type="similarity">
    <text evidence="3">Belongs to the AIR carboxylase family. Class I subfamily.</text>
</comment>
<dbReference type="AlphaFoldDB" id="A0A377J5R0"/>
<feature type="domain" description="PurE" evidence="6">
    <location>
        <begin position="2"/>
        <end position="153"/>
    </location>
</feature>
<dbReference type="OrthoDB" id="9791908at2"/>
<organism evidence="7 8">
    <name type="scientific">Helicobacter canis</name>
    <dbReference type="NCBI Taxonomy" id="29419"/>
    <lineage>
        <taxon>Bacteria</taxon>
        <taxon>Pseudomonadati</taxon>
        <taxon>Campylobacterota</taxon>
        <taxon>Epsilonproteobacteria</taxon>
        <taxon>Campylobacterales</taxon>
        <taxon>Helicobacteraceae</taxon>
        <taxon>Helicobacter</taxon>
    </lineage>
</organism>
<feature type="binding site" evidence="3 5">
    <location>
        <position position="13"/>
    </location>
    <ligand>
        <name>substrate</name>
    </ligand>
</feature>
<comment type="pathway">
    <text evidence="3 4">Purine metabolism; IMP biosynthesis via de novo pathway; 5-amino-1-(5-phospho-D-ribosyl)imidazole-4-carboxylate from 5-amino-1-(5-phospho-D-ribosyl)imidazole (N5-CAIR route): step 2/2.</text>
</comment>
<dbReference type="InterPro" id="IPR033747">
    <property type="entry name" value="PurE_ClassI"/>
</dbReference>
<dbReference type="InterPro" id="IPR000031">
    <property type="entry name" value="PurE_dom"/>
</dbReference>
<gene>
    <name evidence="3 7" type="primary">purE</name>
    <name evidence="7" type="ORF">NCTC12410_01470</name>
</gene>
<evidence type="ECO:0000256" key="4">
    <source>
        <dbReference type="PIRNR" id="PIRNR001338"/>
    </source>
</evidence>
<evidence type="ECO:0000256" key="3">
    <source>
        <dbReference type="HAMAP-Rule" id="MF_01929"/>
    </source>
</evidence>
<dbReference type="UniPathway" id="UPA00074">
    <property type="reaction ID" value="UER00943"/>
</dbReference>
<feature type="binding site" evidence="3 5">
    <location>
        <position position="10"/>
    </location>
    <ligand>
        <name>substrate</name>
    </ligand>
</feature>
<dbReference type="NCBIfam" id="TIGR01162">
    <property type="entry name" value="purE"/>
    <property type="match status" value="1"/>
</dbReference>
<feature type="binding site" evidence="3 5">
    <location>
        <position position="40"/>
    </location>
    <ligand>
        <name>substrate</name>
    </ligand>
</feature>
<dbReference type="GO" id="GO:0034023">
    <property type="term" value="F:5-(carboxyamino)imidazole ribonucleotide mutase activity"/>
    <property type="evidence" value="ECO:0007669"/>
    <property type="project" value="UniProtKB-UniRule"/>
</dbReference>
<keyword evidence="1 3" id="KW-0658">Purine biosynthesis</keyword>
<dbReference type="HAMAP" id="MF_01929">
    <property type="entry name" value="PurE_classI"/>
    <property type="match status" value="1"/>
</dbReference>
<dbReference type="PANTHER" id="PTHR23046:SF2">
    <property type="entry name" value="PHOSPHORIBOSYLAMINOIMIDAZOLE CARBOXYLASE"/>
    <property type="match status" value="1"/>
</dbReference>
<dbReference type="PIRSF" id="PIRSF001338">
    <property type="entry name" value="AIR_carboxylase"/>
    <property type="match status" value="1"/>
</dbReference>
<sequence>MDFVSVIMGSKSDYEIMRHCLQALESFSIPYEVLISSAHRSPDRTKDYIKQAESKGAKVFICAAGMAAHLAGAVCAQTTKPVIGVPLSGGVLDGLDALLSTVQMPGGMPVACMAVGKAGALNAAYMAVQILAIGNKDLAEKLLADRAAKVVQIEQDSKSIEVRLPNRG</sequence>
<dbReference type="Gene3D" id="3.40.50.1970">
    <property type="match status" value="1"/>
</dbReference>
<dbReference type="Pfam" id="PF00731">
    <property type="entry name" value="AIRC"/>
    <property type="match status" value="1"/>
</dbReference>
<evidence type="ECO:0000313" key="7">
    <source>
        <dbReference type="EMBL" id="STO97635.1"/>
    </source>
</evidence>
<keyword evidence="2 3" id="KW-0413">Isomerase</keyword>
<comment type="function">
    <text evidence="3 4">Catalyzes the conversion of N5-carboxyaminoimidazole ribonucleotide (N5-CAIR) to 4-carboxy-5-aminoimidazole ribonucleotide (CAIR).</text>
</comment>
<dbReference type="InterPro" id="IPR024694">
    <property type="entry name" value="PurE_prokaryotes"/>
</dbReference>
<dbReference type="PANTHER" id="PTHR23046">
    <property type="entry name" value="PHOSPHORIBOSYLAMINOIMIDAZOLE CARBOXYLASE CATALYTIC SUBUNIT"/>
    <property type="match status" value="1"/>
</dbReference>
<dbReference type="Proteomes" id="UP000254841">
    <property type="component" value="Unassembled WGS sequence"/>
</dbReference>
<dbReference type="SUPFAM" id="SSF52255">
    <property type="entry name" value="N5-CAIR mutase (phosphoribosylaminoimidazole carboxylase, PurE)"/>
    <property type="match status" value="1"/>
</dbReference>
<proteinExistence type="inferred from homology"/>
<evidence type="ECO:0000256" key="2">
    <source>
        <dbReference type="ARBA" id="ARBA00023235"/>
    </source>
</evidence>
<dbReference type="RefSeq" id="WP_115011857.1">
    <property type="nucleotide sequence ID" value="NZ_UGHV01000001.1"/>
</dbReference>
<dbReference type="SMART" id="SM01001">
    <property type="entry name" value="AIRC"/>
    <property type="match status" value="1"/>
</dbReference>
<protein>
    <recommendedName>
        <fullName evidence="3 4">N5-carboxyaminoimidazole ribonucleotide mutase</fullName>
        <shortName evidence="3 4">N5-CAIR mutase</shortName>
        <ecNumber evidence="3 4">5.4.99.18</ecNumber>
    </recommendedName>
    <alternativeName>
        <fullName evidence="3">5-(carboxyamino)imidazole ribonucleotide mutase</fullName>
    </alternativeName>
</protein>
<accession>A0A377J5R0</accession>